<dbReference type="AlphaFoldDB" id="A0A1E3P7F6"/>
<feature type="compositionally biased region" description="Acidic residues" evidence="1">
    <location>
        <begin position="395"/>
        <end position="414"/>
    </location>
</feature>
<dbReference type="PANTHER" id="PTHR23146:SF0">
    <property type="entry name" value="RNA POLYMERASE-ASSOCIATED PROTEIN LEO1"/>
    <property type="match status" value="1"/>
</dbReference>
<sequence length="433" mass="50268">MDNKRKKFRIESDEEDDIPVNNDNNTEEQQQHEDEQPQSKPEDSAPSPQPGNTNEEEEEEGDMDNLFGDDDDEEEDKAIDSRPADENGIVEDEEDEDDFRRNDGMEFAVDETKPQRELRSINLDVVRHPPKFHHEDGKLYDAKIPNFLEVDPTRFEGKAYLEQLVEDSKTLTKDEIELNRLKAENTLRWRYAKDSNGELINESNAQVVEWSDGSLSLKLGDEYFDVIQSQLTDTFLATYSEESGLLTTDGIFTNSMKIVPTSTNSKIHKKLTTAIQARQQTKPGAQSVYVDKDPEEEARALERQQEQLIRERRRKELKERKENEKYDSDSTPRPGQRATRESYYAQPRIRDEYEEDAFMVDDDEDVEEDDEEDDLEAAERLRRVKNEGAAKYNNEDEDDDEEDGDEGEDEDDEDGTAKARKKRRVIESDEDDE</sequence>
<dbReference type="GO" id="GO:0032968">
    <property type="term" value="P:positive regulation of transcription elongation by RNA polymerase II"/>
    <property type="evidence" value="ECO:0007669"/>
    <property type="project" value="EnsemblFungi"/>
</dbReference>
<dbReference type="EMBL" id="KV454209">
    <property type="protein sequence ID" value="ODQ61361.1"/>
    <property type="molecule type" value="Genomic_DNA"/>
</dbReference>
<dbReference type="GO" id="GO:0016593">
    <property type="term" value="C:Cdc73/Paf1 complex"/>
    <property type="evidence" value="ECO:0007669"/>
    <property type="project" value="EnsemblFungi"/>
</dbReference>
<dbReference type="GO" id="GO:0003712">
    <property type="term" value="F:transcription coregulator activity"/>
    <property type="evidence" value="ECO:0007669"/>
    <property type="project" value="EnsemblFungi"/>
</dbReference>
<dbReference type="PANTHER" id="PTHR23146">
    <property type="entry name" value="LEO1 PROTEIN"/>
    <property type="match status" value="1"/>
</dbReference>
<feature type="region of interest" description="Disordered" evidence="1">
    <location>
        <begin position="277"/>
        <end position="300"/>
    </location>
</feature>
<organism evidence="2 3">
    <name type="scientific">Wickerhamomyces anomalus (strain ATCC 58044 / CBS 1984 / NCYC 433 / NRRL Y-366-8)</name>
    <name type="common">Yeast</name>
    <name type="synonym">Hansenula anomala</name>
    <dbReference type="NCBI Taxonomy" id="683960"/>
    <lineage>
        <taxon>Eukaryota</taxon>
        <taxon>Fungi</taxon>
        <taxon>Dikarya</taxon>
        <taxon>Ascomycota</taxon>
        <taxon>Saccharomycotina</taxon>
        <taxon>Saccharomycetes</taxon>
        <taxon>Phaffomycetales</taxon>
        <taxon>Wickerhamomycetaceae</taxon>
        <taxon>Wickerhamomyces</taxon>
    </lineage>
</organism>
<dbReference type="GO" id="GO:2001209">
    <property type="term" value="P:positive regulation of transcription elongation by RNA polymerase I"/>
    <property type="evidence" value="ECO:0007669"/>
    <property type="project" value="EnsemblFungi"/>
</dbReference>
<dbReference type="STRING" id="683960.A0A1E3P7F6"/>
<feature type="compositionally biased region" description="Basic and acidic residues" evidence="1">
    <location>
        <begin position="29"/>
        <end position="43"/>
    </location>
</feature>
<dbReference type="GeneID" id="30200519"/>
<dbReference type="GO" id="GO:0061629">
    <property type="term" value="F:RNA polymerase II-specific DNA-binding transcription factor binding"/>
    <property type="evidence" value="ECO:0007669"/>
    <property type="project" value="EnsemblFungi"/>
</dbReference>
<feature type="region of interest" description="Disordered" evidence="1">
    <location>
        <begin position="1"/>
        <end position="101"/>
    </location>
</feature>
<reference evidence="2 3" key="1">
    <citation type="journal article" date="2016" name="Proc. Natl. Acad. Sci. U.S.A.">
        <title>Comparative genomics of biotechnologically important yeasts.</title>
        <authorList>
            <person name="Riley R."/>
            <person name="Haridas S."/>
            <person name="Wolfe K.H."/>
            <person name="Lopes M.R."/>
            <person name="Hittinger C.T."/>
            <person name="Goeker M."/>
            <person name="Salamov A.A."/>
            <person name="Wisecaver J.H."/>
            <person name="Long T.M."/>
            <person name="Calvey C.H."/>
            <person name="Aerts A.L."/>
            <person name="Barry K.W."/>
            <person name="Choi C."/>
            <person name="Clum A."/>
            <person name="Coughlan A.Y."/>
            <person name="Deshpande S."/>
            <person name="Douglass A.P."/>
            <person name="Hanson S.J."/>
            <person name="Klenk H.-P."/>
            <person name="LaButti K.M."/>
            <person name="Lapidus A."/>
            <person name="Lindquist E.A."/>
            <person name="Lipzen A.M."/>
            <person name="Meier-Kolthoff J.P."/>
            <person name="Ohm R.A."/>
            <person name="Otillar R.P."/>
            <person name="Pangilinan J.L."/>
            <person name="Peng Y."/>
            <person name="Rokas A."/>
            <person name="Rosa C.A."/>
            <person name="Scheuner C."/>
            <person name="Sibirny A.A."/>
            <person name="Slot J.C."/>
            <person name="Stielow J.B."/>
            <person name="Sun H."/>
            <person name="Kurtzman C.P."/>
            <person name="Blackwell M."/>
            <person name="Grigoriev I.V."/>
            <person name="Jeffries T.W."/>
        </authorList>
    </citation>
    <scope>NUCLEOTIDE SEQUENCE [LARGE SCALE GENOMIC DNA]</scope>
    <source>
        <strain evidence="3">ATCC 58044 / CBS 1984 / NCYC 433 / NRRL Y-366-8</strain>
    </source>
</reference>
<dbReference type="OrthoDB" id="20844at2759"/>
<dbReference type="RefSeq" id="XP_019040568.1">
    <property type="nucleotide sequence ID" value="XM_019183273.1"/>
</dbReference>
<proteinExistence type="predicted"/>
<dbReference type="Pfam" id="PF04004">
    <property type="entry name" value="Leo1"/>
    <property type="match status" value="1"/>
</dbReference>
<name>A0A1E3P7F6_WICAA</name>
<dbReference type="GO" id="GO:0090262">
    <property type="term" value="P:regulation of transcription-coupled nucleotide-excision repair"/>
    <property type="evidence" value="ECO:0007669"/>
    <property type="project" value="EnsemblFungi"/>
</dbReference>
<dbReference type="GO" id="GO:1990269">
    <property type="term" value="F:RNA polymerase II C-terminal domain phosphoserine binding"/>
    <property type="evidence" value="ECO:0007669"/>
    <property type="project" value="EnsemblFungi"/>
</dbReference>
<evidence type="ECO:0000313" key="3">
    <source>
        <dbReference type="Proteomes" id="UP000094112"/>
    </source>
</evidence>
<keyword evidence="3" id="KW-1185">Reference proteome</keyword>
<dbReference type="GO" id="GO:0006325">
    <property type="term" value="P:chromatin organization"/>
    <property type="evidence" value="ECO:0007669"/>
    <property type="project" value="EnsemblFungi"/>
</dbReference>
<feature type="compositionally biased region" description="Basic and acidic residues" evidence="1">
    <location>
        <begin position="377"/>
        <end position="388"/>
    </location>
</feature>
<protein>
    <recommendedName>
        <fullName evidence="4">Leo1-like protein</fullName>
    </recommendedName>
</protein>
<feature type="compositionally biased region" description="Acidic residues" evidence="1">
    <location>
        <begin position="54"/>
        <end position="77"/>
    </location>
</feature>
<dbReference type="InterPro" id="IPR007149">
    <property type="entry name" value="Leo1"/>
</dbReference>
<feature type="compositionally biased region" description="Basic and acidic residues" evidence="1">
    <location>
        <begin position="314"/>
        <end position="330"/>
    </location>
</feature>
<evidence type="ECO:0008006" key="4">
    <source>
        <dbReference type="Google" id="ProtNLM"/>
    </source>
</evidence>
<feature type="region of interest" description="Disordered" evidence="1">
    <location>
        <begin position="314"/>
        <end position="433"/>
    </location>
</feature>
<evidence type="ECO:0000313" key="2">
    <source>
        <dbReference type="EMBL" id="ODQ61361.1"/>
    </source>
</evidence>
<dbReference type="GO" id="GO:0006368">
    <property type="term" value="P:transcription elongation by RNA polymerase II"/>
    <property type="evidence" value="ECO:0007669"/>
    <property type="project" value="EnsemblFungi"/>
</dbReference>
<dbReference type="GO" id="GO:0006353">
    <property type="term" value="P:DNA-templated transcription termination"/>
    <property type="evidence" value="ECO:0007669"/>
    <property type="project" value="EnsemblFungi"/>
</dbReference>
<dbReference type="GO" id="GO:0003723">
    <property type="term" value="F:RNA binding"/>
    <property type="evidence" value="ECO:0007669"/>
    <property type="project" value="EnsemblFungi"/>
</dbReference>
<feature type="compositionally biased region" description="Acidic residues" evidence="1">
    <location>
        <begin position="352"/>
        <end position="376"/>
    </location>
</feature>
<dbReference type="GO" id="GO:0009302">
    <property type="term" value="P:sno(s)RNA transcription"/>
    <property type="evidence" value="ECO:0007669"/>
    <property type="project" value="EnsemblFungi"/>
</dbReference>
<accession>A0A1E3P7F6</accession>
<evidence type="ECO:0000256" key="1">
    <source>
        <dbReference type="SAM" id="MobiDB-lite"/>
    </source>
</evidence>
<dbReference type="Proteomes" id="UP000094112">
    <property type="component" value="Unassembled WGS sequence"/>
</dbReference>
<gene>
    <name evidence="2" type="ORF">WICANDRAFT_61917</name>
</gene>
<feature type="compositionally biased region" description="Acidic residues" evidence="1">
    <location>
        <begin position="88"/>
        <end position="97"/>
    </location>
</feature>